<evidence type="ECO:0000313" key="3">
    <source>
        <dbReference type="Proteomes" id="UP000291117"/>
    </source>
</evidence>
<dbReference type="InterPro" id="IPR014710">
    <property type="entry name" value="RmlC-like_jellyroll"/>
</dbReference>
<dbReference type="RefSeq" id="WP_131610472.1">
    <property type="nucleotide sequence ID" value="NZ_SJSM01000012.1"/>
</dbReference>
<name>A0A4R0N193_9SPHI</name>
<comment type="caution">
    <text evidence="2">The sequence shown here is derived from an EMBL/GenBank/DDBJ whole genome shotgun (WGS) entry which is preliminary data.</text>
</comment>
<dbReference type="InterPro" id="IPR000595">
    <property type="entry name" value="cNMP-bd_dom"/>
</dbReference>
<evidence type="ECO:0000259" key="1">
    <source>
        <dbReference type="Pfam" id="PF00027"/>
    </source>
</evidence>
<gene>
    <name evidence="2" type="ORF">EZ444_17710</name>
</gene>
<dbReference type="OrthoDB" id="1092431at2"/>
<keyword evidence="3" id="KW-1185">Reference proteome</keyword>
<dbReference type="CDD" id="cd00038">
    <property type="entry name" value="CAP_ED"/>
    <property type="match status" value="1"/>
</dbReference>
<evidence type="ECO:0000313" key="2">
    <source>
        <dbReference type="EMBL" id="TCC93097.1"/>
    </source>
</evidence>
<accession>A0A4R0N193</accession>
<dbReference type="SUPFAM" id="SSF51206">
    <property type="entry name" value="cAMP-binding domain-like"/>
    <property type="match status" value="1"/>
</dbReference>
<dbReference type="AlphaFoldDB" id="A0A4R0N193"/>
<organism evidence="2 3">
    <name type="scientific">Pedobacter hiemivivus</name>
    <dbReference type="NCBI Taxonomy" id="2530454"/>
    <lineage>
        <taxon>Bacteria</taxon>
        <taxon>Pseudomonadati</taxon>
        <taxon>Bacteroidota</taxon>
        <taxon>Sphingobacteriia</taxon>
        <taxon>Sphingobacteriales</taxon>
        <taxon>Sphingobacteriaceae</taxon>
        <taxon>Pedobacter</taxon>
    </lineage>
</organism>
<feature type="domain" description="Cyclic nucleotide-binding" evidence="1">
    <location>
        <begin position="34"/>
        <end position="118"/>
    </location>
</feature>
<dbReference type="Proteomes" id="UP000291117">
    <property type="component" value="Unassembled WGS sequence"/>
</dbReference>
<dbReference type="Gene3D" id="2.60.120.10">
    <property type="entry name" value="Jelly Rolls"/>
    <property type="match status" value="1"/>
</dbReference>
<dbReference type="InterPro" id="IPR018490">
    <property type="entry name" value="cNMP-bd_dom_sf"/>
</dbReference>
<proteinExistence type="predicted"/>
<dbReference type="EMBL" id="SJSM01000012">
    <property type="protein sequence ID" value="TCC93097.1"/>
    <property type="molecule type" value="Genomic_DNA"/>
</dbReference>
<sequence>MYEQLRAYINNGTSSIISDEEFKLVEQAFTPKIIKKKQFLLHEGMVCKYMSFIVKGTMRQYTIDQKGNEHIVRFGIENWWISDRDSFINLTPTKYCIDALEDTELLVTTNEKLINLRATSVHFNKMCQNLDEKHFSASQERIQAMISYTAEERFLHLMNTYPVFIQRIPQAMLASYLGITPETLSRIRKQVTLQNKSSR</sequence>
<dbReference type="Pfam" id="PF00027">
    <property type="entry name" value="cNMP_binding"/>
    <property type="match status" value="1"/>
</dbReference>
<protein>
    <submittedName>
        <fullName evidence="2">Crp/Fnr family transcriptional regulator</fullName>
    </submittedName>
</protein>
<reference evidence="2 3" key="1">
    <citation type="submission" date="2019-02" db="EMBL/GenBank/DDBJ databases">
        <title>Pedobacter sp. RP-3-8 sp. nov., isolated from Arctic soil.</title>
        <authorList>
            <person name="Dahal R.H."/>
        </authorList>
    </citation>
    <scope>NUCLEOTIDE SEQUENCE [LARGE SCALE GENOMIC DNA]</scope>
    <source>
        <strain evidence="2 3">RP-3-8</strain>
    </source>
</reference>